<sequence>MRRRKFITLAGGTAAWSIAARAGQATMPVMGLLALARPAWVMNAIHAGLKEAGYEDGRNLTIVERSANGQFDRLPALADNLIRSRVDAIFATGSPVPARLAKAATTTIPIVFAYGGDPVADGLVDSLNHPGGNVTGATFIGAALLAKRMEIIKEIVPRATEVALLVNPQGTLAERQIEEGKAAARALEQHLHVLNTSTISDVDVAFEAMAQLKIQAFIVSTDPFFGFVGGDRISSQALHYKIPGIYTGREEVDAGGLISYGPDKTDTWRQAAVYAGRILKGEKPSDLPVMQPTKFELVINLKLANEIGLTIPPTLLSRADTVIE</sequence>
<reference evidence="1 2" key="1">
    <citation type="journal article" date="2020" name="Arch. Microbiol.">
        <title>Bradyrhizobium campsiandrae sp. nov., a nitrogen-fixing bacterial strain isolated from a native leguminous tree from the Amazon adapted to flooded conditions.</title>
        <authorList>
            <person name="Cabral Michel D."/>
            <person name="Martins da Costa E."/>
            <person name="Azarias Guimaraes A."/>
            <person name="Soares de Carvalho T."/>
            <person name="Santos de Castro Caputo P."/>
            <person name="Willems A."/>
            <person name="de Souza Moreira F.M."/>
        </authorList>
    </citation>
    <scope>NUCLEOTIDE SEQUENCE [LARGE SCALE GENOMIC DNA]</scope>
    <source>
        <strain evidence="2">INPA 384B</strain>
    </source>
</reference>
<evidence type="ECO:0000313" key="1">
    <source>
        <dbReference type="EMBL" id="MBC9983787.1"/>
    </source>
</evidence>
<dbReference type="SUPFAM" id="SSF53822">
    <property type="entry name" value="Periplasmic binding protein-like I"/>
    <property type="match status" value="1"/>
</dbReference>
<dbReference type="InterPro" id="IPR007487">
    <property type="entry name" value="ABC_transpt-TYRBP-like"/>
</dbReference>
<name>A0ABR7UK90_9BRAD</name>
<gene>
    <name evidence="1" type="ORF">HA482_36990</name>
</gene>
<organism evidence="1 2">
    <name type="scientific">Bradyrhizobium campsiandrae</name>
    <dbReference type="NCBI Taxonomy" id="1729892"/>
    <lineage>
        <taxon>Bacteria</taxon>
        <taxon>Pseudomonadati</taxon>
        <taxon>Pseudomonadota</taxon>
        <taxon>Alphaproteobacteria</taxon>
        <taxon>Hyphomicrobiales</taxon>
        <taxon>Nitrobacteraceae</taxon>
        <taxon>Bradyrhizobium</taxon>
    </lineage>
</organism>
<accession>A0ABR7UK90</accession>
<dbReference type="InterPro" id="IPR028082">
    <property type="entry name" value="Peripla_BP_I"/>
</dbReference>
<dbReference type="Gene3D" id="3.40.50.2300">
    <property type="match status" value="2"/>
</dbReference>
<keyword evidence="2" id="KW-1185">Reference proteome</keyword>
<dbReference type="EMBL" id="JAATTO010000081">
    <property type="protein sequence ID" value="MBC9983787.1"/>
    <property type="molecule type" value="Genomic_DNA"/>
</dbReference>
<proteinExistence type="predicted"/>
<comment type="caution">
    <text evidence="1">The sequence shown here is derived from an EMBL/GenBank/DDBJ whole genome shotgun (WGS) entry which is preliminary data.</text>
</comment>
<dbReference type="Proteomes" id="UP000639516">
    <property type="component" value="Unassembled WGS sequence"/>
</dbReference>
<evidence type="ECO:0000313" key="2">
    <source>
        <dbReference type="Proteomes" id="UP000639516"/>
    </source>
</evidence>
<protein>
    <submittedName>
        <fullName evidence="1">ABC transporter substrate-binding protein</fullName>
    </submittedName>
</protein>
<dbReference type="PANTHER" id="PTHR35271:SF1">
    <property type="entry name" value="ABC TRANSPORTER, SUBSTRATE-BINDING LIPOPROTEIN"/>
    <property type="match status" value="1"/>
</dbReference>
<dbReference type="Pfam" id="PF04392">
    <property type="entry name" value="ABC_sub_bind"/>
    <property type="match status" value="1"/>
</dbReference>
<dbReference type="RefSeq" id="WP_188101359.1">
    <property type="nucleotide sequence ID" value="NZ_JAANIH010000021.1"/>
</dbReference>
<dbReference type="CDD" id="cd06325">
    <property type="entry name" value="PBP1_ABC_unchar_transporter"/>
    <property type="match status" value="1"/>
</dbReference>
<dbReference type="PANTHER" id="PTHR35271">
    <property type="entry name" value="ABC TRANSPORTER, SUBSTRATE-BINDING LIPOPROTEIN-RELATED"/>
    <property type="match status" value="1"/>
</dbReference>